<dbReference type="InterPro" id="IPR018357">
    <property type="entry name" value="Hexapep_transf_CS"/>
</dbReference>
<keyword evidence="4" id="KW-0677">Repeat</keyword>
<dbReference type="InterPro" id="IPR050179">
    <property type="entry name" value="Trans_hexapeptide_repeat"/>
</dbReference>
<dbReference type="Pfam" id="PF14602">
    <property type="entry name" value="Hexapep_2"/>
    <property type="match status" value="1"/>
</dbReference>
<dbReference type="SUPFAM" id="SSF51161">
    <property type="entry name" value="Trimeric LpxA-like enzymes"/>
    <property type="match status" value="1"/>
</dbReference>
<dbReference type="InterPro" id="IPR011004">
    <property type="entry name" value="Trimer_LpxA-like_sf"/>
</dbReference>
<dbReference type="PROSITE" id="PS00101">
    <property type="entry name" value="HEXAPEP_TRANSFERASES"/>
    <property type="match status" value="1"/>
</dbReference>
<evidence type="ECO:0000256" key="3">
    <source>
        <dbReference type="ARBA" id="ARBA00022679"/>
    </source>
</evidence>
<sequence>MTETFTSPISGVIDELWERRAELSPEDTDARAAIVAAVDKLDAGEARVARIDPATDEVVVDERAKRSILLSFKVLGMVRSQVGDFQYHDRIPLKSRFDGVRVVPGAIARWGAYLAPGVVLMPSFTNFGAYVDSGTMVDTWATVGSCAQIGKNVHLSGGVGIGGVLEPPNAKPVVIEDEAMIGSRSMIVEGARVGTGAVVGSGTNLSASMPVIDVETGEEISRGRIPDWCVAVGGTRYKEFKGGTFGLPAVLILKRLDPGQRHDKASLNDILRDHGINT</sequence>
<dbReference type="EMBL" id="BAAAMR010000122">
    <property type="protein sequence ID" value="GAA2164857.1"/>
    <property type="molecule type" value="Genomic_DNA"/>
</dbReference>
<gene>
    <name evidence="8" type="ORF">GCM10009727_82880</name>
</gene>
<feature type="domain" description="Tetrahydrodipicolinate-N-succinyltransferase chain A" evidence="7">
    <location>
        <begin position="12"/>
        <end position="74"/>
    </location>
</feature>
<name>A0ABN3AF26_9ACTN</name>
<evidence type="ECO:0000313" key="8">
    <source>
        <dbReference type="EMBL" id="GAA2164857.1"/>
    </source>
</evidence>
<evidence type="ECO:0000259" key="7">
    <source>
        <dbReference type="Pfam" id="PF14805"/>
    </source>
</evidence>
<evidence type="ECO:0000256" key="2">
    <source>
        <dbReference type="ARBA" id="ARBA00022605"/>
    </source>
</evidence>
<dbReference type="CDD" id="cd03350">
    <property type="entry name" value="LbH_THP_succinylT"/>
    <property type="match status" value="1"/>
</dbReference>
<dbReference type="PANTHER" id="PTHR43300">
    <property type="entry name" value="ACETYLTRANSFERASE"/>
    <property type="match status" value="1"/>
</dbReference>
<evidence type="ECO:0000313" key="9">
    <source>
        <dbReference type="Proteomes" id="UP001501020"/>
    </source>
</evidence>
<dbReference type="PANTHER" id="PTHR43300:SF10">
    <property type="entry name" value="2,3,4,5-TETRAHYDROPYRIDINE-2,6-DICARBOXYLATE N-ACETYLTRANSFERASE"/>
    <property type="match status" value="1"/>
</dbReference>
<dbReference type="Gene3D" id="1.10.166.10">
    <property type="entry name" value="Tetrahydrodipicolinate-N-succinyltransferase, N-terminal domain"/>
    <property type="match status" value="1"/>
</dbReference>
<organism evidence="8 9">
    <name type="scientific">Actinomadura napierensis</name>
    <dbReference type="NCBI Taxonomy" id="267854"/>
    <lineage>
        <taxon>Bacteria</taxon>
        <taxon>Bacillati</taxon>
        <taxon>Actinomycetota</taxon>
        <taxon>Actinomycetes</taxon>
        <taxon>Streptosporangiales</taxon>
        <taxon>Thermomonosporaceae</taxon>
        <taxon>Actinomadura</taxon>
    </lineage>
</organism>
<protein>
    <submittedName>
        <fullName evidence="8">2,3,4,5-tetrahydropyridine-2,6-dicarboxylate N-succinyltransferase</fullName>
    </submittedName>
</protein>
<dbReference type="Gene3D" id="2.160.10.10">
    <property type="entry name" value="Hexapeptide repeat proteins"/>
    <property type="match status" value="1"/>
</dbReference>
<accession>A0ABN3AF26</accession>
<evidence type="ECO:0000256" key="6">
    <source>
        <dbReference type="ARBA" id="ARBA00023154"/>
    </source>
</evidence>
<evidence type="ECO:0000256" key="4">
    <source>
        <dbReference type="ARBA" id="ARBA00022737"/>
    </source>
</evidence>
<keyword evidence="2" id="KW-0028">Amino-acid biosynthesis</keyword>
<comment type="caution">
    <text evidence="8">The sequence shown here is derived from an EMBL/GenBank/DDBJ whole genome shotgun (WGS) entry which is preliminary data.</text>
</comment>
<keyword evidence="3" id="KW-0808">Transferase</keyword>
<comment type="similarity">
    <text evidence="1">Belongs to the transferase hexapeptide repeat family.</text>
</comment>
<dbReference type="RefSeq" id="WP_344281186.1">
    <property type="nucleotide sequence ID" value="NZ_BAAAMR010000122.1"/>
</dbReference>
<dbReference type="InterPro" id="IPR023180">
    <property type="entry name" value="THP_succinylTrfase_dom1"/>
</dbReference>
<proteinExistence type="inferred from homology"/>
<dbReference type="InterPro" id="IPR037133">
    <property type="entry name" value="THP_succinylTrfase_N_sf"/>
</dbReference>
<dbReference type="InterPro" id="IPR001451">
    <property type="entry name" value="Hexapep"/>
</dbReference>
<keyword evidence="6" id="KW-0457">Lysine biosynthesis</keyword>
<keyword evidence="5" id="KW-0220">Diaminopimelate biosynthesis</keyword>
<keyword evidence="9" id="KW-1185">Reference proteome</keyword>
<evidence type="ECO:0000256" key="5">
    <source>
        <dbReference type="ARBA" id="ARBA00022915"/>
    </source>
</evidence>
<evidence type="ECO:0000256" key="1">
    <source>
        <dbReference type="ARBA" id="ARBA00007274"/>
    </source>
</evidence>
<dbReference type="Pfam" id="PF14805">
    <property type="entry name" value="THDPS_N_2"/>
    <property type="match status" value="1"/>
</dbReference>
<dbReference type="NCBIfam" id="NF008808">
    <property type="entry name" value="PRK11830.1"/>
    <property type="match status" value="1"/>
</dbReference>
<reference evidence="8 9" key="1">
    <citation type="journal article" date="2019" name="Int. J. Syst. Evol. Microbiol.">
        <title>The Global Catalogue of Microorganisms (GCM) 10K type strain sequencing project: providing services to taxonomists for standard genome sequencing and annotation.</title>
        <authorList>
            <consortium name="The Broad Institute Genomics Platform"/>
            <consortium name="The Broad Institute Genome Sequencing Center for Infectious Disease"/>
            <person name="Wu L."/>
            <person name="Ma J."/>
        </authorList>
    </citation>
    <scope>NUCLEOTIDE SEQUENCE [LARGE SCALE GENOMIC DNA]</scope>
    <source>
        <strain evidence="8 9">JCM 13850</strain>
    </source>
</reference>
<dbReference type="Proteomes" id="UP001501020">
    <property type="component" value="Unassembled WGS sequence"/>
</dbReference>